<dbReference type="AlphaFoldDB" id="A0A2T1NDI7"/>
<organism evidence="1 2">
    <name type="scientific">Aurantibacter aestuarii</name>
    <dbReference type="NCBI Taxonomy" id="1266046"/>
    <lineage>
        <taxon>Bacteria</taxon>
        <taxon>Pseudomonadati</taxon>
        <taxon>Bacteroidota</taxon>
        <taxon>Flavobacteriia</taxon>
        <taxon>Flavobacteriales</taxon>
        <taxon>Flavobacteriaceae</taxon>
        <taxon>Aurantibacter</taxon>
    </lineage>
</organism>
<dbReference type="RefSeq" id="WP_106462662.1">
    <property type="nucleotide sequence ID" value="NZ_PXOQ01000007.1"/>
</dbReference>
<proteinExistence type="predicted"/>
<gene>
    <name evidence="1" type="ORF">C7H52_04365</name>
</gene>
<dbReference type="EMBL" id="PXOQ01000007">
    <property type="protein sequence ID" value="PSG90521.1"/>
    <property type="molecule type" value="Genomic_DNA"/>
</dbReference>
<evidence type="ECO:0000313" key="2">
    <source>
        <dbReference type="Proteomes" id="UP000238426"/>
    </source>
</evidence>
<name>A0A2T1NDI7_9FLAO</name>
<keyword evidence="2" id="KW-1185">Reference proteome</keyword>
<comment type="caution">
    <text evidence="1">The sequence shown here is derived from an EMBL/GenBank/DDBJ whole genome shotgun (WGS) entry which is preliminary data.</text>
</comment>
<reference evidence="1 2" key="1">
    <citation type="submission" date="2018-03" db="EMBL/GenBank/DDBJ databases">
        <title>Mesoflavibacter sp. HG37 and Mesoflavibacter sp. HG96 sp.nov., two marine bacteria isolated from seawater of Western Pacific Ocean.</title>
        <authorList>
            <person name="Cheng H."/>
            <person name="Wu Y.-H."/>
            <person name="Guo L.-L."/>
            <person name="Xu X.-W."/>
        </authorList>
    </citation>
    <scope>NUCLEOTIDE SEQUENCE [LARGE SCALE GENOMIC DNA]</scope>
    <source>
        <strain evidence="1 2">KCTC 32269</strain>
    </source>
</reference>
<sequence length="448" mass="52391">MTHKELRHLFSRAGFGIKPKELHKLAILEKTEVVKLLLKESQTITDLKIDLSKFESVDIKNLKQDKALAIKLRQESRKKLRPYNIAWIDRLNNPKERLRERLTLFWANHFVCRDSNIIHVQKYNNTLRTHALGNFRAFTKAISKEAAMIKYLNTKQNKKAKPNENFARELMELFTLGIGNYSEADIKASARAFTGYSFDYWGNFKLIEKHHDFGDKTFFGNTGNFDGDAIIDLILDQKSCAEFICTKIYKYFVNYEVNKTHVNQMVEVFFPVYNIETLMQFVFNSNWFYNEEHIGTKIKSPVDWLTSINQIVPIKFKKQKQLLNIQKMLGQILLFPPNVAGWEEHQSWIDSNTIVLRLKLPVLLLQKTTIPSTLTIDFPDLKTSYFNTFPDWEEFQNAYGSIDNSNLLDYILNCRISPKLKALLKSQQNLNSEDYVIQLLSLPEFQMC</sequence>
<dbReference type="Proteomes" id="UP000238426">
    <property type="component" value="Unassembled WGS sequence"/>
</dbReference>
<dbReference type="OrthoDB" id="9772295at2"/>
<accession>A0A2T1NDI7</accession>
<evidence type="ECO:0000313" key="1">
    <source>
        <dbReference type="EMBL" id="PSG90521.1"/>
    </source>
</evidence>
<dbReference type="InterPro" id="IPR014917">
    <property type="entry name" value="DUF1800"/>
</dbReference>
<dbReference type="Pfam" id="PF08811">
    <property type="entry name" value="DUF1800"/>
    <property type="match status" value="1"/>
</dbReference>
<protein>
    <submittedName>
        <fullName evidence="1">DUF1800 domain-containing protein</fullName>
    </submittedName>
</protein>